<dbReference type="InterPro" id="IPR029526">
    <property type="entry name" value="PGBD"/>
</dbReference>
<evidence type="ECO:0000313" key="2">
    <source>
        <dbReference type="EMBL" id="KAK3717924.1"/>
    </source>
</evidence>
<comment type="caution">
    <text evidence="2">The sequence shown here is derived from an EMBL/GenBank/DDBJ whole genome shotgun (WGS) entry which is preliminary data.</text>
</comment>
<organism evidence="2 3">
    <name type="scientific">Elysia crispata</name>
    <name type="common">lettuce slug</name>
    <dbReference type="NCBI Taxonomy" id="231223"/>
    <lineage>
        <taxon>Eukaryota</taxon>
        <taxon>Metazoa</taxon>
        <taxon>Spiralia</taxon>
        <taxon>Lophotrochozoa</taxon>
        <taxon>Mollusca</taxon>
        <taxon>Gastropoda</taxon>
        <taxon>Heterobranchia</taxon>
        <taxon>Euthyneura</taxon>
        <taxon>Panpulmonata</taxon>
        <taxon>Sacoglossa</taxon>
        <taxon>Placobranchoidea</taxon>
        <taxon>Plakobranchidae</taxon>
        <taxon>Elysia</taxon>
    </lineage>
</organism>
<accession>A0AAE0XVI3</accession>
<reference evidence="2" key="1">
    <citation type="journal article" date="2023" name="G3 (Bethesda)">
        <title>A reference genome for the long-term kleptoplast-retaining sea slug Elysia crispata morphotype clarki.</title>
        <authorList>
            <person name="Eastman K.E."/>
            <person name="Pendleton A.L."/>
            <person name="Shaikh M.A."/>
            <person name="Suttiyut T."/>
            <person name="Ogas R."/>
            <person name="Tomko P."/>
            <person name="Gavelis G."/>
            <person name="Widhalm J.R."/>
            <person name="Wisecaver J.H."/>
        </authorList>
    </citation>
    <scope>NUCLEOTIDE SEQUENCE</scope>
    <source>
        <strain evidence="2">ECLA1</strain>
    </source>
</reference>
<dbReference type="PANTHER" id="PTHR46599:SF3">
    <property type="entry name" value="PIGGYBAC TRANSPOSABLE ELEMENT-DERIVED PROTEIN 4"/>
    <property type="match status" value="1"/>
</dbReference>
<dbReference type="InterPro" id="IPR046349">
    <property type="entry name" value="C1-like_sf"/>
</dbReference>
<gene>
    <name evidence="2" type="ORF">RRG08_009351</name>
</gene>
<dbReference type="EMBL" id="JAWDGP010007449">
    <property type="protein sequence ID" value="KAK3717924.1"/>
    <property type="molecule type" value="Genomic_DNA"/>
</dbReference>
<name>A0AAE0XVI3_9GAST</name>
<sequence length="254" mass="29630">MANRKFLPSELLPKKVRLEKHHHQSAQAGNLTFCVWQDTKAMSVLSNFLDPQLRGTVNRKSGRQRQQQVEVPKALSDYQSYMMGVDLTDRMIGYYVQNHKTRKWWRLFFCVSDGYLFDELTFGVTAKRQPPILHQPRPGNQHHTVYTRRDSLYKVCHECKANGLRGKTTTSRCRVCEVPIHKNCLEDHQKLMTMQIFIQCTDITIFSLITIDFSPSSNVLSNEAMELFLCRSQAHQLTGERMFIFQNCSLTFYI</sequence>
<feature type="domain" description="PiggyBac transposable element-derived protein" evidence="1">
    <location>
        <begin position="3"/>
        <end position="109"/>
    </location>
</feature>
<evidence type="ECO:0000313" key="3">
    <source>
        <dbReference type="Proteomes" id="UP001283361"/>
    </source>
</evidence>
<keyword evidence="3" id="KW-1185">Reference proteome</keyword>
<dbReference type="Pfam" id="PF13843">
    <property type="entry name" value="DDE_Tnp_1_7"/>
    <property type="match status" value="1"/>
</dbReference>
<dbReference type="Proteomes" id="UP001283361">
    <property type="component" value="Unassembled WGS sequence"/>
</dbReference>
<dbReference type="PANTHER" id="PTHR46599">
    <property type="entry name" value="PIGGYBAC TRANSPOSABLE ELEMENT-DERIVED PROTEIN 4"/>
    <property type="match status" value="1"/>
</dbReference>
<dbReference type="AlphaFoldDB" id="A0AAE0XVI3"/>
<proteinExistence type="predicted"/>
<protein>
    <recommendedName>
        <fullName evidence="1">PiggyBac transposable element-derived protein domain-containing protein</fullName>
    </recommendedName>
</protein>
<evidence type="ECO:0000259" key="1">
    <source>
        <dbReference type="Pfam" id="PF13843"/>
    </source>
</evidence>
<dbReference type="SUPFAM" id="SSF57889">
    <property type="entry name" value="Cysteine-rich domain"/>
    <property type="match status" value="1"/>
</dbReference>